<evidence type="ECO:0000256" key="5">
    <source>
        <dbReference type="ARBA" id="ARBA00022598"/>
    </source>
</evidence>
<dbReference type="InterPro" id="IPR029062">
    <property type="entry name" value="Class_I_gatase-like"/>
</dbReference>
<dbReference type="PANTHER" id="PTHR43873">
    <property type="entry name" value="COBYRINATE A,C-DIAMIDE SYNTHASE"/>
    <property type="match status" value="1"/>
</dbReference>
<gene>
    <name evidence="13" type="ORF">HMPREF0551_0854</name>
</gene>
<evidence type="ECO:0000256" key="1">
    <source>
        <dbReference type="ARBA" id="ARBA00001946"/>
    </source>
</evidence>
<dbReference type="AlphaFoldDB" id="E7RVN3"/>
<keyword evidence="8" id="KW-0460">Magnesium</keyword>
<evidence type="ECO:0000256" key="7">
    <source>
        <dbReference type="ARBA" id="ARBA00022840"/>
    </source>
</evidence>
<protein>
    <submittedName>
        <fullName evidence="13">Putative cobyrinic acid a,c-diamide synthase</fullName>
    </submittedName>
</protein>
<evidence type="ECO:0000259" key="12">
    <source>
        <dbReference type="Pfam" id="PF07685"/>
    </source>
</evidence>
<comment type="caution">
    <text evidence="13">The sequence shown here is derived from an EMBL/GenBank/DDBJ whole genome shotgun (WGS) entry which is preliminary data.</text>
</comment>
<comment type="pathway">
    <text evidence="2">Cofactor biosynthesis; adenosylcobalamin biosynthesis.</text>
</comment>
<dbReference type="SUPFAM" id="SSF52540">
    <property type="entry name" value="P-loop containing nucleoside triphosphate hydrolases"/>
    <property type="match status" value="1"/>
</dbReference>
<keyword evidence="9" id="KW-0315">Glutamine amidotransferase</keyword>
<feature type="domain" description="CobQ/CobB/MinD/ParA nucleotide binding" evidence="11">
    <location>
        <begin position="25"/>
        <end position="180"/>
    </location>
</feature>
<dbReference type="Gene3D" id="3.40.50.880">
    <property type="match status" value="1"/>
</dbReference>
<dbReference type="InterPro" id="IPR027417">
    <property type="entry name" value="P-loop_NTPase"/>
</dbReference>
<keyword evidence="5" id="KW-0436">Ligase</keyword>
<sequence length="552" mass="58678">MSLAVSHSGSAGSKLPARLAPAVLVSAPASGHGKTTVVAALARRLSRAGLDVRVFKTGPDFLDPAWHELASGHTVHNLDLWMTGEDDIRRRLYDAAGQADLILVEGVMGLYDGEPSAAEMAHRLGLPVLAVIDASSMTGTFGALAHGLRTWLPGLRWAGALANRVASPRHAELLASACQRPGADQPTMDAHSGNDSKPASIAHRQADLQPSGTPAEEGPDGTGEGTRSDFLGSVFRNAAFAMPARHLGLIPANELADARQKLDAAADALEGTVLGSLDRETLQRWNTCFLPPEGPGHTAPASQPLAGRTIAIARDAAFAFIYPSNLEVLQALGATLTFFSPLADDPLPACDAVWLPGGYPELHAEQLSACRRLPETLRVHIEADRPVWAECGGMLPLFEQMRHDERDWPMWGILPGSIEFGKRAAGLGMQQLVWPPVSADTDLNAPAADRHHDAPTPAPSPAPEASASDESSDATTADETLGPLRGHTFHYSRCITPLPEVAHSSRPVSSGANPHTEAVYRYRQVRASYFHAWFASAPTRAAALFLPKKSTC</sequence>
<proteinExistence type="inferred from homology"/>
<evidence type="ECO:0000256" key="6">
    <source>
        <dbReference type="ARBA" id="ARBA00022741"/>
    </source>
</evidence>
<dbReference type="eggNOG" id="COG1797">
    <property type="taxonomic scope" value="Bacteria"/>
</dbReference>
<dbReference type="HOGENOM" id="CLU_022752_0_2_4"/>
<dbReference type="RefSeq" id="WP_005673032.1">
    <property type="nucleotide sequence ID" value="NZ_CP146288.1"/>
</dbReference>
<evidence type="ECO:0000256" key="2">
    <source>
        <dbReference type="ARBA" id="ARBA00004953"/>
    </source>
</evidence>
<comment type="similarity">
    <text evidence="3">Belongs to the CobB/CobQ family. CobQ subfamily.</text>
</comment>
<feature type="compositionally biased region" description="Low complexity" evidence="10">
    <location>
        <begin position="463"/>
        <end position="480"/>
    </location>
</feature>
<dbReference type="InterPro" id="IPR004484">
    <property type="entry name" value="CbiA/CobB_synth"/>
</dbReference>
<evidence type="ECO:0000256" key="4">
    <source>
        <dbReference type="ARBA" id="ARBA00022573"/>
    </source>
</evidence>
<dbReference type="Gene3D" id="3.40.50.300">
    <property type="entry name" value="P-loop containing nucleotide triphosphate hydrolases"/>
    <property type="match status" value="1"/>
</dbReference>
<evidence type="ECO:0000256" key="9">
    <source>
        <dbReference type="ARBA" id="ARBA00022962"/>
    </source>
</evidence>
<evidence type="ECO:0000256" key="3">
    <source>
        <dbReference type="ARBA" id="ARBA00006205"/>
    </source>
</evidence>
<dbReference type="InterPro" id="IPR002586">
    <property type="entry name" value="CobQ/CobB/MinD/ParA_Nub-bd_dom"/>
</dbReference>
<evidence type="ECO:0000256" key="10">
    <source>
        <dbReference type="SAM" id="MobiDB-lite"/>
    </source>
</evidence>
<keyword evidence="4" id="KW-0169">Cobalamin biosynthesis</keyword>
<organism evidence="13 14">
    <name type="scientific">Lautropia mirabilis ATCC 51599</name>
    <dbReference type="NCBI Taxonomy" id="887898"/>
    <lineage>
        <taxon>Bacteria</taxon>
        <taxon>Pseudomonadati</taxon>
        <taxon>Pseudomonadota</taxon>
        <taxon>Betaproteobacteria</taxon>
        <taxon>Burkholderiales</taxon>
        <taxon>Burkholderiaceae</taxon>
        <taxon>Lautropia</taxon>
    </lineage>
</organism>
<feature type="region of interest" description="Disordered" evidence="10">
    <location>
        <begin position="439"/>
        <end position="484"/>
    </location>
</feature>
<keyword evidence="6" id="KW-0547">Nucleotide-binding</keyword>
<dbReference type="SUPFAM" id="SSF52317">
    <property type="entry name" value="Class I glutamine amidotransferase-like"/>
    <property type="match status" value="1"/>
</dbReference>
<keyword evidence="7" id="KW-0067">ATP-binding</keyword>
<dbReference type="PANTHER" id="PTHR43873:SF1">
    <property type="entry name" value="COBYRINATE A,C-DIAMIDE SYNTHASE"/>
    <property type="match status" value="1"/>
</dbReference>
<evidence type="ECO:0000313" key="14">
    <source>
        <dbReference type="Proteomes" id="UP000011021"/>
    </source>
</evidence>
<dbReference type="EMBL" id="AEQP01000003">
    <property type="protein sequence ID" value="EFV95366.1"/>
    <property type="molecule type" value="Genomic_DNA"/>
</dbReference>
<accession>E7RVN3</accession>
<dbReference type="Proteomes" id="UP000011021">
    <property type="component" value="Unassembled WGS sequence"/>
</dbReference>
<keyword evidence="14" id="KW-1185">Reference proteome</keyword>
<evidence type="ECO:0000256" key="8">
    <source>
        <dbReference type="ARBA" id="ARBA00022842"/>
    </source>
</evidence>
<comment type="cofactor">
    <cofactor evidence="1">
        <name>Mg(2+)</name>
        <dbReference type="ChEBI" id="CHEBI:18420"/>
    </cofactor>
</comment>
<dbReference type="STRING" id="887898.HMPREF0551_0854"/>
<dbReference type="Pfam" id="PF07685">
    <property type="entry name" value="GATase_3"/>
    <property type="match status" value="1"/>
</dbReference>
<evidence type="ECO:0000259" key="11">
    <source>
        <dbReference type="Pfam" id="PF01656"/>
    </source>
</evidence>
<evidence type="ECO:0000313" key="13">
    <source>
        <dbReference type="EMBL" id="EFV95366.1"/>
    </source>
</evidence>
<dbReference type="GO" id="GO:0005524">
    <property type="term" value="F:ATP binding"/>
    <property type="evidence" value="ECO:0007669"/>
    <property type="project" value="UniProtKB-KW"/>
</dbReference>
<reference evidence="13 14" key="1">
    <citation type="submission" date="2010-12" db="EMBL/GenBank/DDBJ databases">
        <authorList>
            <person name="Muzny D."/>
            <person name="Qin X."/>
            <person name="Deng J."/>
            <person name="Jiang H."/>
            <person name="Liu Y."/>
            <person name="Qu J."/>
            <person name="Song X.-Z."/>
            <person name="Zhang L."/>
            <person name="Thornton R."/>
            <person name="Coyle M."/>
            <person name="Francisco L."/>
            <person name="Jackson L."/>
            <person name="Javaid M."/>
            <person name="Korchina V."/>
            <person name="Kovar C."/>
            <person name="Mata R."/>
            <person name="Mathew T."/>
            <person name="Ngo R."/>
            <person name="Nguyen L."/>
            <person name="Nguyen N."/>
            <person name="Okwuonu G."/>
            <person name="Ongeri F."/>
            <person name="Pham C."/>
            <person name="Simmons D."/>
            <person name="Wilczek-Boney K."/>
            <person name="Hale W."/>
            <person name="Jakkamsetti A."/>
            <person name="Pham P."/>
            <person name="Ruth R."/>
            <person name="San Lucas F."/>
            <person name="Warren J."/>
            <person name="Zhang J."/>
            <person name="Zhao Z."/>
            <person name="Zhou C."/>
            <person name="Zhu D."/>
            <person name="Lee S."/>
            <person name="Bess C."/>
            <person name="Blankenburg K."/>
            <person name="Forbes L."/>
            <person name="Fu Q."/>
            <person name="Gubbala S."/>
            <person name="Hirani K."/>
            <person name="Jayaseelan J.C."/>
            <person name="Lara F."/>
            <person name="Munidasa M."/>
            <person name="Palculict T."/>
            <person name="Patil S."/>
            <person name="Pu L.-L."/>
            <person name="Saada N."/>
            <person name="Tang L."/>
            <person name="Weissenberger G."/>
            <person name="Zhu Y."/>
            <person name="Hemphill L."/>
            <person name="Shang Y."/>
            <person name="Youmans B."/>
            <person name="Ayvaz T."/>
            <person name="Ross M."/>
            <person name="Santibanez J."/>
            <person name="Aqrawi P."/>
            <person name="Gross S."/>
            <person name="Joshi V."/>
            <person name="Fowler G."/>
            <person name="Nazareth L."/>
            <person name="Reid J."/>
            <person name="Worley K."/>
            <person name="Petrosino J."/>
            <person name="Highlander S."/>
            <person name="Gibbs R."/>
        </authorList>
    </citation>
    <scope>NUCLEOTIDE SEQUENCE [LARGE SCALE GENOMIC DNA]</scope>
    <source>
        <strain evidence="13 14">ATCC 51599</strain>
    </source>
</reference>
<feature type="region of interest" description="Disordered" evidence="10">
    <location>
        <begin position="180"/>
        <end position="228"/>
    </location>
</feature>
<name>E7RVN3_9BURK</name>
<feature type="domain" description="CobB/CobQ-like glutamine amidotransferase" evidence="12">
    <location>
        <begin position="309"/>
        <end position="537"/>
    </location>
</feature>
<dbReference type="InterPro" id="IPR011698">
    <property type="entry name" value="GATase_3"/>
</dbReference>
<dbReference type="GO" id="GO:0042242">
    <property type="term" value="F:cobyrinic acid a,c-diamide synthase activity"/>
    <property type="evidence" value="ECO:0007669"/>
    <property type="project" value="InterPro"/>
</dbReference>
<dbReference type="PROSITE" id="PS51274">
    <property type="entry name" value="GATASE_COBBQ"/>
    <property type="match status" value="1"/>
</dbReference>
<dbReference type="Pfam" id="PF01656">
    <property type="entry name" value="CbiA"/>
    <property type="match status" value="1"/>
</dbReference>
<dbReference type="GO" id="GO:0009236">
    <property type="term" value="P:cobalamin biosynthetic process"/>
    <property type="evidence" value="ECO:0007669"/>
    <property type="project" value="UniProtKB-KW"/>
</dbReference>